<dbReference type="OrthoDB" id="3822399at2"/>
<comment type="caution">
    <text evidence="1">The sequence shown here is derived from an EMBL/GenBank/DDBJ whole genome shotgun (WGS) entry which is preliminary data.</text>
</comment>
<dbReference type="AlphaFoldDB" id="A0A4R7ZK46"/>
<name>A0A4R7ZK46_9ACTN</name>
<sequence>MKLYRPATILVGILFVLLGGLTRLATPEHVYDQQNIKVEHGTIGQALDFTGSGSTVKVTRIKFARTVLDSSAGDDDKPIDTNGIYVAIEWDTVRGDRKPDSIEPTLTADGGSVYEPAEGLNNSNLDFPNAGYARAGTIVFEVNPTDMKNLTLRLRSMMLFNVYNSEIQVDLGIPTEAIAQQMADTAAPQYIVESSVTRVAS</sequence>
<evidence type="ECO:0008006" key="3">
    <source>
        <dbReference type="Google" id="ProtNLM"/>
    </source>
</evidence>
<reference evidence="1 2" key="1">
    <citation type="submission" date="2019-03" db="EMBL/GenBank/DDBJ databases">
        <title>Genomic Encyclopedia of Type Strains, Phase III (KMG-III): the genomes of soil and plant-associated and newly described type strains.</title>
        <authorList>
            <person name="Whitman W."/>
        </authorList>
    </citation>
    <scope>NUCLEOTIDE SEQUENCE [LARGE SCALE GENOMIC DNA]</scope>
    <source>
        <strain evidence="1 2">VKM Ac-2570</strain>
    </source>
</reference>
<proteinExistence type="predicted"/>
<keyword evidence="2" id="KW-1185">Reference proteome</keyword>
<protein>
    <recommendedName>
        <fullName evidence="3">DUF4352 domain-containing protein</fullName>
    </recommendedName>
</protein>
<evidence type="ECO:0000313" key="1">
    <source>
        <dbReference type="EMBL" id="TDW18157.1"/>
    </source>
</evidence>
<dbReference type="EMBL" id="SODF01000002">
    <property type="protein sequence ID" value="TDW18157.1"/>
    <property type="molecule type" value="Genomic_DNA"/>
</dbReference>
<gene>
    <name evidence="1" type="ORF">EV650_4738</name>
</gene>
<organism evidence="1 2">
    <name type="scientific">Kribbella kalugense</name>
    <dbReference type="NCBI Taxonomy" id="2512221"/>
    <lineage>
        <taxon>Bacteria</taxon>
        <taxon>Bacillati</taxon>
        <taxon>Actinomycetota</taxon>
        <taxon>Actinomycetes</taxon>
        <taxon>Propionibacteriales</taxon>
        <taxon>Kribbellaceae</taxon>
        <taxon>Kribbella</taxon>
    </lineage>
</organism>
<evidence type="ECO:0000313" key="2">
    <source>
        <dbReference type="Proteomes" id="UP000295447"/>
    </source>
</evidence>
<accession>A0A4R7ZK46</accession>
<dbReference type="Proteomes" id="UP000295447">
    <property type="component" value="Unassembled WGS sequence"/>
</dbReference>
<dbReference type="RefSeq" id="WP_134121178.1">
    <property type="nucleotide sequence ID" value="NZ_SODF01000002.1"/>
</dbReference>